<dbReference type="InterPro" id="IPR029058">
    <property type="entry name" value="AB_hydrolase_fold"/>
</dbReference>
<dbReference type="RefSeq" id="WP_179577708.1">
    <property type="nucleotide sequence ID" value="NZ_JACCFM010000001.1"/>
</dbReference>
<dbReference type="InterPro" id="IPR000073">
    <property type="entry name" value="AB_hydrolase_1"/>
</dbReference>
<dbReference type="PRINTS" id="PR00111">
    <property type="entry name" value="ABHYDROLASE"/>
</dbReference>
<evidence type="ECO:0000313" key="2">
    <source>
        <dbReference type="EMBL" id="NYJ18856.1"/>
    </source>
</evidence>
<reference evidence="2 3" key="1">
    <citation type="submission" date="2020-07" db="EMBL/GenBank/DDBJ databases">
        <title>Sequencing the genomes of 1000 actinobacteria strains.</title>
        <authorList>
            <person name="Klenk H.-P."/>
        </authorList>
    </citation>
    <scope>NUCLEOTIDE SEQUENCE [LARGE SCALE GENOMIC DNA]</scope>
    <source>
        <strain evidence="2 3">LI1</strain>
    </source>
</reference>
<dbReference type="Gene3D" id="3.40.50.1820">
    <property type="entry name" value="alpha/beta hydrolase"/>
    <property type="match status" value="1"/>
</dbReference>
<dbReference type="Proteomes" id="UP000537260">
    <property type="component" value="Unassembled WGS sequence"/>
</dbReference>
<dbReference type="GO" id="GO:0003824">
    <property type="term" value="F:catalytic activity"/>
    <property type="evidence" value="ECO:0007669"/>
    <property type="project" value="UniProtKB-ARBA"/>
</dbReference>
<accession>A0A7Z0ECD4</accession>
<sequence length="238" mass="24966">MSEPVAVLFVHGIRTSATMWRHQVDALQSRGHRALAIDLPGHGSRLGETFSVAGALNAIDAGVRDLGGRVLLVGLSLGGYYSIAYAARHPEAVAGLIAAGCCVVPRGGPLAAYRGLAAVIHRLPDRGLWLHTAAVRALLPAAAQRDVLAGGVALDVMDAGLRATGTLHPLADLAAYPGPVWLVNGRYDQFRLQERRFRAVCQNGTRVLIPGATHLSSLAQPGRFTAVVATVARRLSAA</sequence>
<protein>
    <submittedName>
        <fullName evidence="2">Pimeloyl-ACP methyl ester carboxylesterase</fullName>
    </submittedName>
</protein>
<dbReference type="PANTHER" id="PTHR43194">
    <property type="entry name" value="HYDROLASE ALPHA/BETA FOLD FAMILY"/>
    <property type="match status" value="1"/>
</dbReference>
<comment type="caution">
    <text evidence="2">The sequence shown here is derived from an EMBL/GenBank/DDBJ whole genome shotgun (WGS) entry which is preliminary data.</text>
</comment>
<dbReference type="PANTHER" id="PTHR43194:SF5">
    <property type="entry name" value="PIMELOYL-[ACYL-CARRIER PROTEIN] METHYL ESTER ESTERASE"/>
    <property type="match status" value="1"/>
</dbReference>
<organism evidence="2 3">
    <name type="scientific">Glaciibacter psychrotolerans</name>
    <dbReference type="NCBI Taxonomy" id="670054"/>
    <lineage>
        <taxon>Bacteria</taxon>
        <taxon>Bacillati</taxon>
        <taxon>Actinomycetota</taxon>
        <taxon>Actinomycetes</taxon>
        <taxon>Micrococcales</taxon>
        <taxon>Microbacteriaceae</taxon>
        <taxon>Glaciibacter</taxon>
    </lineage>
</organism>
<feature type="domain" description="AB hydrolase-1" evidence="1">
    <location>
        <begin position="7"/>
        <end position="225"/>
    </location>
</feature>
<dbReference type="Pfam" id="PF12697">
    <property type="entry name" value="Abhydrolase_6"/>
    <property type="match status" value="1"/>
</dbReference>
<dbReference type="SUPFAM" id="SSF53474">
    <property type="entry name" value="alpha/beta-Hydrolases"/>
    <property type="match status" value="1"/>
</dbReference>
<evidence type="ECO:0000313" key="3">
    <source>
        <dbReference type="Proteomes" id="UP000537260"/>
    </source>
</evidence>
<evidence type="ECO:0000259" key="1">
    <source>
        <dbReference type="Pfam" id="PF12697"/>
    </source>
</evidence>
<dbReference type="EMBL" id="JACCFM010000001">
    <property type="protein sequence ID" value="NYJ18856.1"/>
    <property type="molecule type" value="Genomic_DNA"/>
</dbReference>
<keyword evidence="3" id="KW-1185">Reference proteome</keyword>
<dbReference type="InterPro" id="IPR050228">
    <property type="entry name" value="Carboxylesterase_BioH"/>
</dbReference>
<proteinExistence type="predicted"/>
<name>A0A7Z0ECD4_9MICO</name>
<gene>
    <name evidence="2" type="ORF">HNR05_000647</name>
</gene>
<dbReference type="AlphaFoldDB" id="A0A7Z0ECD4"/>